<dbReference type="Pfam" id="PF01555">
    <property type="entry name" value="N6_N4_Mtase"/>
    <property type="match status" value="1"/>
</dbReference>
<dbReference type="RefSeq" id="WP_071314441.1">
    <property type="nucleotide sequence ID" value="NZ_MLQQ01000044.1"/>
</dbReference>
<dbReference type="AlphaFoldDB" id="A0A1S2LAN9"/>
<dbReference type="InterPro" id="IPR002941">
    <property type="entry name" value="DNA_methylase_N4/N6"/>
</dbReference>
<evidence type="ECO:0000256" key="2">
    <source>
        <dbReference type="ARBA" id="ARBA00022679"/>
    </source>
</evidence>
<protein>
    <submittedName>
        <fullName evidence="5">Modification methylase</fullName>
    </submittedName>
</protein>
<keyword evidence="6" id="KW-1185">Reference proteome</keyword>
<sequence>MIDYSVHEKSYNVLYPENNNATYISQVNFSDDLQKPFQRWCRYKEGFSIELVKRLIKEQALRDSGIILDPFSGSGSTLVGANELGYKGVGFEVNPFSYFLSDVKLKAYTTEEVELFKLLYQKAIQEKNEEYLLPRLSFADKVFNDEVKSKLMEIKQNIVDYQNEGVNTKVIDLLKLGWLSAIEELSNYRKAGNGLKKRKLKKPIILTEEDVYYKLDKIYSCMYSDLISSKLKRNVSLYNDTSITMDKYVENDSVTGIIFSPPYANCFDYTEIYKLELWFGDFVSDYADLKVLRKSSLRSHLNANLKEDNENLYTIPLLEEVLNKVGEKELWDKKIPIMLRLYFHDMFRIIEKCYFALEKGGFCNIVVSNSSYGGVVVPTDLLFTIFAEKVGFEINRIEVARYIITSSQQYNITKEQKNFLRESVICLKKK</sequence>
<name>A0A1S2LAN9_9BACI</name>
<evidence type="ECO:0000256" key="3">
    <source>
        <dbReference type="ARBA" id="ARBA00022747"/>
    </source>
</evidence>
<dbReference type="GO" id="GO:0008170">
    <property type="term" value="F:N-methyltransferase activity"/>
    <property type="evidence" value="ECO:0007669"/>
    <property type="project" value="InterPro"/>
</dbReference>
<evidence type="ECO:0000313" key="6">
    <source>
        <dbReference type="Proteomes" id="UP000180098"/>
    </source>
</evidence>
<dbReference type="EMBL" id="MLQQ01000044">
    <property type="protein sequence ID" value="OIJ09416.1"/>
    <property type="molecule type" value="Genomic_DNA"/>
</dbReference>
<evidence type="ECO:0000313" key="5">
    <source>
        <dbReference type="EMBL" id="OIJ09416.1"/>
    </source>
</evidence>
<dbReference type="Proteomes" id="UP000180098">
    <property type="component" value="Unassembled WGS sequence"/>
</dbReference>
<dbReference type="SUPFAM" id="SSF53335">
    <property type="entry name" value="S-adenosyl-L-methionine-dependent methyltransferases"/>
    <property type="match status" value="3"/>
</dbReference>
<reference evidence="5 6" key="1">
    <citation type="submission" date="2016-10" db="EMBL/GenBank/DDBJ databases">
        <title>Draft genome sequences of four alkaliphilic bacteria belonging to the Anaerobacillus genus.</title>
        <authorList>
            <person name="Bassil N.M."/>
            <person name="Lloyd J.R."/>
        </authorList>
    </citation>
    <scope>NUCLEOTIDE SEQUENCE [LARGE SCALE GENOMIC DNA]</scope>
    <source>
        <strain evidence="5 6">DSM 15340</strain>
    </source>
</reference>
<dbReference type="OrthoDB" id="43862at2"/>
<evidence type="ECO:0000259" key="4">
    <source>
        <dbReference type="Pfam" id="PF01555"/>
    </source>
</evidence>
<accession>A0A1S2LAN9</accession>
<keyword evidence="3" id="KW-0680">Restriction system</keyword>
<dbReference type="REBASE" id="179046">
    <property type="entry name" value="M1.Aar15340ORF16300P"/>
</dbReference>
<proteinExistence type="predicted"/>
<keyword evidence="1 5" id="KW-0489">Methyltransferase</keyword>
<feature type="domain" description="DNA methylase N-4/N-6" evidence="4">
    <location>
        <begin position="42"/>
        <end position="95"/>
    </location>
</feature>
<evidence type="ECO:0000256" key="1">
    <source>
        <dbReference type="ARBA" id="ARBA00022603"/>
    </source>
</evidence>
<keyword evidence="2" id="KW-0808">Transferase</keyword>
<organism evidence="5 6">
    <name type="scientific">Anaerobacillus arseniciselenatis</name>
    <dbReference type="NCBI Taxonomy" id="85682"/>
    <lineage>
        <taxon>Bacteria</taxon>
        <taxon>Bacillati</taxon>
        <taxon>Bacillota</taxon>
        <taxon>Bacilli</taxon>
        <taxon>Bacillales</taxon>
        <taxon>Bacillaceae</taxon>
        <taxon>Anaerobacillus</taxon>
    </lineage>
</organism>
<dbReference type="Gene3D" id="3.40.50.150">
    <property type="entry name" value="Vaccinia Virus protein VP39"/>
    <property type="match status" value="2"/>
</dbReference>
<dbReference type="GO" id="GO:0003677">
    <property type="term" value="F:DNA binding"/>
    <property type="evidence" value="ECO:0007669"/>
    <property type="project" value="InterPro"/>
</dbReference>
<comment type="caution">
    <text evidence="5">The sequence shown here is derived from an EMBL/GenBank/DDBJ whole genome shotgun (WGS) entry which is preliminary data.</text>
</comment>
<dbReference type="GO" id="GO:0032259">
    <property type="term" value="P:methylation"/>
    <property type="evidence" value="ECO:0007669"/>
    <property type="project" value="UniProtKB-KW"/>
</dbReference>
<gene>
    <name evidence="5" type="ORF">BKP35_16300</name>
</gene>
<dbReference type="InterPro" id="IPR029063">
    <property type="entry name" value="SAM-dependent_MTases_sf"/>
</dbReference>
<dbReference type="GO" id="GO:0009307">
    <property type="term" value="P:DNA restriction-modification system"/>
    <property type="evidence" value="ECO:0007669"/>
    <property type="project" value="UniProtKB-KW"/>
</dbReference>